<feature type="domain" description="DUF1266" evidence="2">
    <location>
        <begin position="211"/>
        <end position="410"/>
    </location>
</feature>
<gene>
    <name evidence="3" type="ORF">JK363_35990</name>
</gene>
<evidence type="ECO:0000313" key="3">
    <source>
        <dbReference type="EMBL" id="MBL1101944.1"/>
    </source>
</evidence>
<dbReference type="RefSeq" id="WP_201881928.1">
    <property type="nucleotide sequence ID" value="NZ_JAERRF010000035.1"/>
</dbReference>
<sequence>MHVVSEDELHDEFFPSIPPPERATRWQAPTDLEQHLYKLTRSDNAYAYLRTLATEGVYYPVRLDHAREAAEDEYPMLTVDTSDGRVVAQVYTAGVLPRPHPYLVYEYATLGALAHIVPEQVDVLVVNAATPCEQYFLTDDEERDVWLDLHHELFEPDELMDRVITRRTRAPEPGPLLHGLACGAHLCFRNGDPWNTPHWHGMGYQGERERISRDWGVNSREDWLEMQKELLDQEVSPWYWDFVLGARNALLRGGNGYPDQWRDCVEATLRARARESRTPTDPDFDAFVGRMRDLVGEILRYEARFRADGLLPPDGIVRSVAAWDIGRASKMARWGLGARYATETEMHTALESASRSAQAVYGSWEEFSVGYILGRCLHFDEEHFGPWYTTVLDAHRELTTDPDSPWLTVTFTTP</sequence>
<dbReference type="Pfam" id="PF06889">
    <property type="entry name" value="DUF1266"/>
    <property type="match status" value="1"/>
</dbReference>
<keyword evidence="4" id="KW-1185">Reference proteome</keyword>
<reference evidence="3 4" key="1">
    <citation type="submission" date="2021-01" db="EMBL/GenBank/DDBJ databases">
        <title>WGS of actinomycetes isolated from Thailand.</title>
        <authorList>
            <person name="Thawai C."/>
        </authorList>
    </citation>
    <scope>NUCLEOTIDE SEQUENCE [LARGE SCALE GENOMIC DNA]</scope>
    <source>
        <strain evidence="3 4">CA1R205</strain>
    </source>
</reference>
<dbReference type="InterPro" id="IPR009677">
    <property type="entry name" value="DUF1266"/>
</dbReference>
<protein>
    <submittedName>
        <fullName evidence="3">DUF1266 domain-containing protein</fullName>
    </submittedName>
</protein>
<proteinExistence type="predicted"/>
<accession>A0ABS1NPD2</accession>
<dbReference type="Proteomes" id="UP000634229">
    <property type="component" value="Unassembled WGS sequence"/>
</dbReference>
<name>A0ABS1NPD2_9ACTN</name>
<comment type="caution">
    <text evidence="3">The sequence shown here is derived from an EMBL/GenBank/DDBJ whole genome shotgun (WGS) entry which is preliminary data.</text>
</comment>
<feature type="region of interest" description="Disordered" evidence="1">
    <location>
        <begin position="1"/>
        <end position="22"/>
    </location>
</feature>
<evidence type="ECO:0000313" key="4">
    <source>
        <dbReference type="Proteomes" id="UP000634229"/>
    </source>
</evidence>
<dbReference type="EMBL" id="JAERRF010000035">
    <property type="protein sequence ID" value="MBL1101944.1"/>
    <property type="molecule type" value="Genomic_DNA"/>
</dbReference>
<evidence type="ECO:0000259" key="2">
    <source>
        <dbReference type="Pfam" id="PF06889"/>
    </source>
</evidence>
<organism evidence="3 4">
    <name type="scientific">Streptomyces coffeae</name>
    <dbReference type="NCBI Taxonomy" id="621382"/>
    <lineage>
        <taxon>Bacteria</taxon>
        <taxon>Bacillati</taxon>
        <taxon>Actinomycetota</taxon>
        <taxon>Actinomycetes</taxon>
        <taxon>Kitasatosporales</taxon>
        <taxon>Streptomycetaceae</taxon>
        <taxon>Streptomyces</taxon>
    </lineage>
</organism>
<evidence type="ECO:0000256" key="1">
    <source>
        <dbReference type="SAM" id="MobiDB-lite"/>
    </source>
</evidence>
<feature type="compositionally biased region" description="Basic and acidic residues" evidence="1">
    <location>
        <begin position="1"/>
        <end position="13"/>
    </location>
</feature>